<keyword evidence="3" id="KW-1185">Reference proteome</keyword>
<evidence type="ECO:0000256" key="1">
    <source>
        <dbReference type="SAM" id="SignalP"/>
    </source>
</evidence>
<name>A0A1G4AZ69_9PEZI</name>
<sequence length="113" mass="11101">MRFSTVFTLLAASLVIAAPAPADLQAAGDKGGKKDGGAIATCETSTAAEHVKCIDACGGGKSVARREELGLGIRGDKGNGKDKGCIMDCTSKAVAGYISCAGAGSGTAPAKPK</sequence>
<proteinExistence type="predicted"/>
<dbReference type="RefSeq" id="XP_022471536.1">
    <property type="nucleotide sequence ID" value="XM_022621929.1"/>
</dbReference>
<keyword evidence="1" id="KW-0732">Signal</keyword>
<dbReference type="OrthoDB" id="4849249at2759"/>
<comment type="caution">
    <text evidence="2">The sequence shown here is derived from an EMBL/GenBank/DDBJ whole genome shotgun (WGS) entry which is preliminary data.</text>
</comment>
<organism evidence="2 3">
    <name type="scientific">Colletotrichum orchidophilum</name>
    <dbReference type="NCBI Taxonomy" id="1209926"/>
    <lineage>
        <taxon>Eukaryota</taxon>
        <taxon>Fungi</taxon>
        <taxon>Dikarya</taxon>
        <taxon>Ascomycota</taxon>
        <taxon>Pezizomycotina</taxon>
        <taxon>Sordariomycetes</taxon>
        <taxon>Hypocreomycetidae</taxon>
        <taxon>Glomerellales</taxon>
        <taxon>Glomerellaceae</taxon>
        <taxon>Colletotrichum</taxon>
    </lineage>
</organism>
<protein>
    <submittedName>
        <fullName evidence="2">Uncharacterized protein</fullName>
    </submittedName>
</protein>
<feature type="chain" id="PRO_5009602308" evidence="1">
    <location>
        <begin position="18"/>
        <end position="113"/>
    </location>
</feature>
<feature type="signal peptide" evidence="1">
    <location>
        <begin position="1"/>
        <end position="17"/>
    </location>
</feature>
<accession>A0A1G4AZ69</accession>
<evidence type="ECO:0000313" key="2">
    <source>
        <dbReference type="EMBL" id="OHE94373.1"/>
    </source>
</evidence>
<dbReference type="Proteomes" id="UP000176998">
    <property type="component" value="Unassembled WGS sequence"/>
</dbReference>
<dbReference type="EMBL" id="MJBS01000101">
    <property type="protein sequence ID" value="OHE94373.1"/>
    <property type="molecule type" value="Genomic_DNA"/>
</dbReference>
<gene>
    <name evidence="2" type="ORF">CORC01_10301</name>
</gene>
<evidence type="ECO:0000313" key="3">
    <source>
        <dbReference type="Proteomes" id="UP000176998"/>
    </source>
</evidence>
<dbReference type="AlphaFoldDB" id="A0A1G4AZ69"/>
<reference evidence="2 3" key="1">
    <citation type="submission" date="2016-09" db="EMBL/GenBank/DDBJ databases">
        <authorList>
            <person name="Capua I."/>
            <person name="De Benedictis P."/>
            <person name="Joannis T."/>
            <person name="Lombin L.H."/>
            <person name="Cattoli G."/>
        </authorList>
    </citation>
    <scope>NUCLEOTIDE SEQUENCE [LARGE SCALE GENOMIC DNA]</scope>
    <source>
        <strain evidence="2 3">IMI 309357</strain>
    </source>
</reference>
<dbReference type="GeneID" id="34563439"/>